<dbReference type="InterPro" id="IPR039905">
    <property type="entry name" value="CD2BP2/Lin1"/>
</dbReference>
<dbReference type="PROSITE" id="PS50829">
    <property type="entry name" value="GYF"/>
    <property type="match status" value="1"/>
</dbReference>
<dbReference type="PANTHER" id="PTHR13138">
    <property type="entry name" value="PROTEIN LIN1"/>
    <property type="match status" value="1"/>
</dbReference>
<dbReference type="InterPro" id="IPR035445">
    <property type="entry name" value="GYF-like_dom_sf"/>
</dbReference>
<organism evidence="3 4">
    <name type="scientific">Clonorchis sinensis</name>
    <name type="common">Chinese liver fluke</name>
    <dbReference type="NCBI Taxonomy" id="79923"/>
    <lineage>
        <taxon>Eukaryota</taxon>
        <taxon>Metazoa</taxon>
        <taxon>Spiralia</taxon>
        <taxon>Lophotrochozoa</taxon>
        <taxon>Platyhelminthes</taxon>
        <taxon>Trematoda</taxon>
        <taxon>Digenea</taxon>
        <taxon>Opisthorchiida</taxon>
        <taxon>Opisthorchiata</taxon>
        <taxon>Opisthorchiidae</taxon>
        <taxon>Clonorchis</taxon>
    </lineage>
</organism>
<gene>
    <name evidence="3" type="ORF">CLF_106328</name>
</gene>
<keyword evidence="4" id="KW-1185">Reference proteome</keyword>
<reference key="2">
    <citation type="submission" date="2011-10" db="EMBL/GenBank/DDBJ databases">
        <title>The genome and transcriptome sequence of Clonorchis sinensis provide insights into the carcinogenic liver fluke.</title>
        <authorList>
            <person name="Wang X."/>
            <person name="Huang Y."/>
            <person name="Chen W."/>
            <person name="Liu H."/>
            <person name="Guo L."/>
            <person name="Chen Y."/>
            <person name="Luo F."/>
            <person name="Zhou W."/>
            <person name="Sun J."/>
            <person name="Mao Q."/>
            <person name="Liang P."/>
            <person name="Zhou C."/>
            <person name="Tian Y."/>
            <person name="Men J."/>
            <person name="Lv X."/>
            <person name="Huang L."/>
            <person name="Zhou J."/>
            <person name="Hu Y."/>
            <person name="Li R."/>
            <person name="Zhang F."/>
            <person name="Lei H."/>
            <person name="Li X."/>
            <person name="Hu X."/>
            <person name="Liang C."/>
            <person name="Xu J."/>
            <person name="Wu Z."/>
            <person name="Yu X."/>
        </authorList>
    </citation>
    <scope>NUCLEOTIDE SEQUENCE</scope>
    <source>
        <strain>Henan</strain>
    </source>
</reference>
<name>G7YEZ2_CLOSI</name>
<dbReference type="InterPro" id="IPR003169">
    <property type="entry name" value="GYF"/>
</dbReference>
<evidence type="ECO:0000256" key="1">
    <source>
        <dbReference type="SAM" id="MobiDB-lite"/>
    </source>
</evidence>
<evidence type="ECO:0000259" key="2">
    <source>
        <dbReference type="PROSITE" id="PS50829"/>
    </source>
</evidence>
<dbReference type="SUPFAM" id="SSF55277">
    <property type="entry name" value="GYF domain"/>
    <property type="match status" value="1"/>
</dbReference>
<feature type="domain" description="GYF" evidence="2">
    <location>
        <begin position="457"/>
        <end position="517"/>
    </location>
</feature>
<dbReference type="SMART" id="SM00444">
    <property type="entry name" value="GYF"/>
    <property type="match status" value="1"/>
</dbReference>
<evidence type="ECO:0000313" key="3">
    <source>
        <dbReference type="EMBL" id="GAA51525.1"/>
    </source>
</evidence>
<sequence>MEKAQKAGNARRLFQLIHTTGLPVSEIIKDQNGVTILNKKERLNRCAEYFQQKFSWPPAVTHLGPTAGLEPRNSLWPPSEENPVDLEYADDIVLAFEEKAQVFLDEQTKVISSFGMHFSPTNCKDVDRVILTAPGWRRCKIRLLINVNGVLIVGFYPDCLNECPEVEASVLNTDVMLPTMMLNKFFYVPGIIVTKVLDEDRQKPLKISKPSLDSDEEDYQESECFRLREADIDGQENATLEYDDGIKITPFNMREELEEDGYFDGNGNFVFKKSVDARDNWLEDIDWAEVNRSQTTKKMTDTSISDDPPTVPLAKERKTEMYQELLRFLLPKETVLRSIKRMGAQTSSANSSSASQRWLKKKPKTTTQENPGDPEGLIRVTELADQLLQAGEFDVYQLSRESIERIVNKANETGMDDELEALGQAFDESTGNYNGPAPTDNSTSDKPENGSQPEDSEVTWHLKYSDSLDSPPEGPYTTKQLRAWVEAGKYKDKPIVLVRQANKPNGQFYNIRRIDFDLYE</sequence>
<reference evidence="3" key="1">
    <citation type="journal article" date="2011" name="Genome Biol.">
        <title>The draft genome of the carcinogenic human liver fluke Clonorchis sinensis.</title>
        <authorList>
            <person name="Wang X."/>
            <person name="Chen W."/>
            <person name="Huang Y."/>
            <person name="Sun J."/>
            <person name="Men J."/>
            <person name="Liu H."/>
            <person name="Luo F."/>
            <person name="Guo L."/>
            <person name="Lv X."/>
            <person name="Deng C."/>
            <person name="Zhou C."/>
            <person name="Fan Y."/>
            <person name="Li X."/>
            <person name="Huang L."/>
            <person name="Hu Y."/>
            <person name="Liang C."/>
            <person name="Hu X."/>
            <person name="Xu J."/>
            <person name="Yu X."/>
        </authorList>
    </citation>
    <scope>NUCLEOTIDE SEQUENCE [LARGE SCALE GENOMIC DNA]</scope>
    <source>
        <strain evidence="3">Henan</strain>
    </source>
</reference>
<dbReference type="Gene3D" id="3.30.1490.40">
    <property type="match status" value="1"/>
</dbReference>
<proteinExistence type="predicted"/>
<feature type="region of interest" description="Disordered" evidence="1">
    <location>
        <begin position="343"/>
        <end position="376"/>
    </location>
</feature>
<accession>G7YEZ2</accession>
<protein>
    <submittedName>
        <fullName evidence="3">CD2 antigen cytoplasmic tail-binding protein 2</fullName>
    </submittedName>
</protein>
<dbReference type="GO" id="GO:0005682">
    <property type="term" value="C:U5 snRNP"/>
    <property type="evidence" value="ECO:0007669"/>
    <property type="project" value="InterPro"/>
</dbReference>
<feature type="compositionally biased region" description="Polar residues" evidence="1">
    <location>
        <begin position="427"/>
        <end position="442"/>
    </location>
</feature>
<dbReference type="AlphaFoldDB" id="G7YEZ2"/>
<evidence type="ECO:0000313" key="4">
    <source>
        <dbReference type="Proteomes" id="UP000008909"/>
    </source>
</evidence>
<dbReference type="Proteomes" id="UP000008909">
    <property type="component" value="Unassembled WGS sequence"/>
</dbReference>
<feature type="region of interest" description="Disordered" evidence="1">
    <location>
        <begin position="427"/>
        <end position="458"/>
    </location>
</feature>
<dbReference type="EMBL" id="DF143164">
    <property type="protein sequence ID" value="GAA51525.1"/>
    <property type="molecule type" value="Genomic_DNA"/>
</dbReference>
<dbReference type="PANTHER" id="PTHR13138:SF3">
    <property type="entry name" value="CD2 ANTIGEN CYTOPLASMIC TAIL-BINDING PROTEIN 2"/>
    <property type="match status" value="1"/>
</dbReference>